<evidence type="ECO:0000259" key="1">
    <source>
        <dbReference type="Pfam" id="PF13884"/>
    </source>
</evidence>
<gene>
    <name evidence="2" type="ORF">Plil01_000891100</name>
</gene>
<accession>A0A9W6WQ01</accession>
<dbReference type="OrthoDB" id="10545032at2759"/>
<dbReference type="Pfam" id="PF13884">
    <property type="entry name" value="Peptidase_S74"/>
    <property type="match status" value="1"/>
</dbReference>
<name>A0A9W6WQ01_9STRA</name>
<sequence length="109" mass="12126">MQLTTAGRLGVGATTPVALLHVSGVANYTITNIPTNTYIYNVSNNTWANLGGGPVTISIAAFFNDDIYVQNSVYTSSDRRLKENIKEIDLDIERYKFLKPSSYNYKNQL</sequence>
<organism evidence="2 3">
    <name type="scientific">Phytophthora lilii</name>
    <dbReference type="NCBI Taxonomy" id="2077276"/>
    <lineage>
        <taxon>Eukaryota</taxon>
        <taxon>Sar</taxon>
        <taxon>Stramenopiles</taxon>
        <taxon>Oomycota</taxon>
        <taxon>Peronosporomycetes</taxon>
        <taxon>Peronosporales</taxon>
        <taxon>Peronosporaceae</taxon>
        <taxon>Phytophthora</taxon>
    </lineage>
</organism>
<dbReference type="Proteomes" id="UP001165083">
    <property type="component" value="Unassembled WGS sequence"/>
</dbReference>
<protein>
    <submittedName>
        <fullName evidence="2">Unnamed protein product</fullName>
    </submittedName>
</protein>
<evidence type="ECO:0000313" key="2">
    <source>
        <dbReference type="EMBL" id="GMF22377.1"/>
    </source>
</evidence>
<reference evidence="2" key="1">
    <citation type="submission" date="2023-04" db="EMBL/GenBank/DDBJ databases">
        <title>Phytophthora lilii NBRC 32176.</title>
        <authorList>
            <person name="Ichikawa N."/>
            <person name="Sato H."/>
            <person name="Tonouchi N."/>
        </authorList>
    </citation>
    <scope>NUCLEOTIDE SEQUENCE</scope>
    <source>
        <strain evidence="2">NBRC 32176</strain>
    </source>
</reference>
<comment type="caution">
    <text evidence="2">The sequence shown here is derived from an EMBL/GenBank/DDBJ whole genome shotgun (WGS) entry which is preliminary data.</text>
</comment>
<feature type="domain" description="Peptidase S74" evidence="1">
    <location>
        <begin position="77"/>
        <end position="108"/>
    </location>
</feature>
<keyword evidence="3" id="KW-1185">Reference proteome</keyword>
<evidence type="ECO:0000313" key="3">
    <source>
        <dbReference type="Proteomes" id="UP001165083"/>
    </source>
</evidence>
<dbReference type="AlphaFoldDB" id="A0A9W6WQ01"/>
<dbReference type="InterPro" id="IPR030392">
    <property type="entry name" value="S74_ICA"/>
</dbReference>
<dbReference type="EMBL" id="BSXW01000438">
    <property type="protein sequence ID" value="GMF22377.1"/>
    <property type="molecule type" value="Genomic_DNA"/>
</dbReference>
<proteinExistence type="predicted"/>